<evidence type="ECO:0000313" key="3">
    <source>
        <dbReference type="Proteomes" id="UP000182977"/>
    </source>
</evidence>
<organism evidence="2 3">
    <name type="scientific">Jiangella alkaliphila</name>
    <dbReference type="NCBI Taxonomy" id="419479"/>
    <lineage>
        <taxon>Bacteria</taxon>
        <taxon>Bacillati</taxon>
        <taxon>Actinomycetota</taxon>
        <taxon>Actinomycetes</taxon>
        <taxon>Jiangellales</taxon>
        <taxon>Jiangellaceae</taxon>
        <taxon>Jiangella</taxon>
    </lineage>
</organism>
<dbReference type="OrthoDB" id="5194954at2"/>
<accession>A0A1H2JBW2</accession>
<keyword evidence="3" id="KW-1185">Reference proteome</keyword>
<proteinExistence type="predicted"/>
<protein>
    <submittedName>
        <fullName evidence="2">Uncharacterized protein</fullName>
    </submittedName>
</protein>
<dbReference type="EMBL" id="LT629791">
    <property type="protein sequence ID" value="SDU53910.1"/>
    <property type="molecule type" value="Genomic_DNA"/>
</dbReference>
<dbReference type="RefSeq" id="WP_046769120.1">
    <property type="nucleotide sequence ID" value="NZ_KQ061230.1"/>
</dbReference>
<feature type="region of interest" description="Disordered" evidence="1">
    <location>
        <begin position="71"/>
        <end position="95"/>
    </location>
</feature>
<gene>
    <name evidence="2" type="ORF">SAMN04488563_2527</name>
</gene>
<sequence>MGVSESRAAVAEAVSALDAAVATLRLHYGDTLGVRRLVSDVARLGDDLVELGDPQPGHRPHPVRQLEIVPDEPYDPSMWAGAEDEGLGAPDRRAP</sequence>
<reference evidence="3" key="1">
    <citation type="submission" date="2016-10" db="EMBL/GenBank/DDBJ databases">
        <authorList>
            <person name="Varghese N."/>
            <person name="Submissions S."/>
        </authorList>
    </citation>
    <scope>NUCLEOTIDE SEQUENCE [LARGE SCALE GENOMIC DNA]</scope>
    <source>
        <strain evidence="3">DSM 45079</strain>
    </source>
</reference>
<evidence type="ECO:0000313" key="2">
    <source>
        <dbReference type="EMBL" id="SDU53910.1"/>
    </source>
</evidence>
<dbReference type="Proteomes" id="UP000182977">
    <property type="component" value="Chromosome I"/>
</dbReference>
<dbReference type="AlphaFoldDB" id="A0A1H2JBW2"/>
<name>A0A1H2JBW2_9ACTN</name>
<dbReference type="STRING" id="419479.SAMN04488563_2527"/>
<evidence type="ECO:0000256" key="1">
    <source>
        <dbReference type="SAM" id="MobiDB-lite"/>
    </source>
</evidence>